<name>A0A7H9HTK6_9SACH</name>
<dbReference type="Pfam" id="PF10638">
    <property type="entry name" value="Sfi1_C"/>
    <property type="match status" value="1"/>
</dbReference>
<dbReference type="OrthoDB" id="4070448at2759"/>
<accession>A0A7H9HTK6</accession>
<keyword evidence="5" id="KW-1185">Reference proteome</keyword>
<gene>
    <name evidence="4" type="ORF">HG537_0E04290</name>
</gene>
<feature type="region of interest" description="Disordered" evidence="1">
    <location>
        <begin position="14"/>
        <end position="35"/>
    </location>
</feature>
<evidence type="ECO:0000313" key="5">
    <source>
        <dbReference type="Proteomes" id="UP000510647"/>
    </source>
</evidence>
<organism evidence="4 5">
    <name type="scientific">Torulaspora globosa</name>
    <dbReference type="NCBI Taxonomy" id="48254"/>
    <lineage>
        <taxon>Eukaryota</taxon>
        <taxon>Fungi</taxon>
        <taxon>Dikarya</taxon>
        <taxon>Ascomycota</taxon>
        <taxon>Saccharomycotina</taxon>
        <taxon>Saccharomycetes</taxon>
        <taxon>Saccharomycetales</taxon>
        <taxon>Saccharomycetaceae</taxon>
        <taxon>Torulaspora</taxon>
    </lineage>
</organism>
<protein>
    <recommendedName>
        <fullName evidence="6">Sfi1 spindle body domain-containing protein</fullName>
    </recommendedName>
</protein>
<evidence type="ECO:0000256" key="1">
    <source>
        <dbReference type="SAM" id="MobiDB-lite"/>
    </source>
</evidence>
<proteinExistence type="predicted"/>
<sequence length="958" mass="113945">MSFQSSTESLLFNASLQNPDGNTLESSSTESLLNDNGLSSSTQSLINQSVQELLSRLHLPDRLTVSSESSESTMSPIMVSGNSISGFPDETERSDIASHMEVLREESPLLSLLYNKIQVFLLRNKLSLDFLRIYKRYVSCLVESGLDPLEDHYFHRLQNELSESYEFTPRMQEILDAFLINPQNLIMKLALFEHKQMGNLIRRYFEKWELNCEIRTSLNQLEGIWREFLKRKYLLLWSKKCQTIVIELASQGEEFRRFTLVSSLFDKWLARMETVEARKGLVDHYIMDHALQRLVKRMNQTSDMSKQADLRYDEVCKKTALKQWRLRVCERRFTARQLNLKRLCFSRVKSKLASLKESEDRADFTRRLLLMGSFFDNWRSRLYKENEQLNSLAVLEKKFIKAKTLKFLVKYYREKEQELVARRQLDYIVCKLFFERIWKSRFQERLHLYTFQKIAEQRLLAQYIRTWQTRFFSRIKASTFIGSQQLKRFFRIWQLETLLSRFASLNGNHTVRALFMMWHHRSIAEKKVRIFQCNSLRQKYCRQWKAKSNFIRESNQKADAMYADSSVSHSFNQWSHRLRIINEMSDRSNIFIALNAISKLKRGITHMNEVHRFSEVCCRSSISKNVLLRFFRQWRESATARRSYKLEFVRQAVEESVRQNSMRFYLQLWIQKTKFYKSDCLIKAIQVYDRNLQLKCLLRISQKLQDIQVLSKIGDGLRAKSLSLYFFYQWRDRYDYIQKLLVKLETENNKKNLALLLNYLNYWTMKILKLNRNAETIQIFRKRWDRATVRGLMLLWKTKTEDSPRKAQSNRVRQQIPAESGLVTPIRRSATKNNTIPGSEGVKRYRIEAMKSHYGRIRRAIPSPIKSSTTLNSIAKKKINSEVDAFTWSTRTIPPPRLSLERINKNLASKIDRINFERIPEVRLDPFIDQDRSDPKVDTSFLEEEHDIEFDESPIRRM</sequence>
<evidence type="ECO:0000313" key="4">
    <source>
        <dbReference type="EMBL" id="QLQ81074.1"/>
    </source>
</evidence>
<evidence type="ECO:0008006" key="6">
    <source>
        <dbReference type="Google" id="ProtNLM"/>
    </source>
</evidence>
<feature type="compositionally biased region" description="Low complexity" evidence="1">
    <location>
        <begin position="23"/>
        <end position="33"/>
    </location>
</feature>
<evidence type="ECO:0000259" key="2">
    <source>
        <dbReference type="Pfam" id="PF08457"/>
    </source>
</evidence>
<feature type="domain" description="Spindle body associated protein C-terminal" evidence="3">
    <location>
        <begin position="819"/>
        <end position="921"/>
    </location>
</feature>
<dbReference type="EMBL" id="CP059271">
    <property type="protein sequence ID" value="QLQ81074.1"/>
    <property type="molecule type" value="Genomic_DNA"/>
</dbReference>
<dbReference type="InterPro" id="IPR013665">
    <property type="entry name" value="Sfi1_dom"/>
</dbReference>
<feature type="domain" description="Sfi1 spindle body" evidence="2">
    <location>
        <begin position="228"/>
        <end position="718"/>
    </location>
</feature>
<dbReference type="Proteomes" id="UP000510647">
    <property type="component" value="Chromosome 5"/>
</dbReference>
<feature type="region of interest" description="Disordered" evidence="1">
    <location>
        <begin position="65"/>
        <end position="84"/>
    </location>
</feature>
<reference evidence="4 5" key="1">
    <citation type="submission" date="2020-06" db="EMBL/GenBank/DDBJ databases">
        <title>The yeast mating-type switching endonuclease HO is a domesticated member of an unorthodox homing genetic element family.</title>
        <authorList>
            <person name="Coughlan A.Y."/>
            <person name="Lombardi L."/>
            <person name="Braun-Galleani S."/>
            <person name="Martos A.R."/>
            <person name="Galeote V."/>
            <person name="Bigey F."/>
            <person name="Dequin S."/>
            <person name="Byrne K.P."/>
            <person name="Wolfe K.H."/>
        </authorList>
    </citation>
    <scope>NUCLEOTIDE SEQUENCE [LARGE SCALE GENOMIC DNA]</scope>
    <source>
        <strain evidence="4 5">CBS2947</strain>
    </source>
</reference>
<dbReference type="Pfam" id="PF08457">
    <property type="entry name" value="Sfi1"/>
    <property type="match status" value="1"/>
</dbReference>
<evidence type="ECO:0000259" key="3">
    <source>
        <dbReference type="Pfam" id="PF10638"/>
    </source>
</evidence>
<dbReference type="InterPro" id="IPR018907">
    <property type="entry name" value="Spindle_body_associated_C_dom"/>
</dbReference>
<dbReference type="AlphaFoldDB" id="A0A7H9HTK6"/>